<dbReference type="KEGG" id="gdi:GDI1045"/>
<name>A9HCT0_GLUDA</name>
<evidence type="ECO:0000313" key="1">
    <source>
        <dbReference type="EMBL" id="CAP54988.1"/>
    </source>
</evidence>
<organism evidence="1 2">
    <name type="scientific">Gluconacetobacter diazotrophicus (strain ATCC 49037 / DSM 5601 / CCUG 37298 / CIP 103539 / LMG 7603 / PAl5)</name>
    <dbReference type="NCBI Taxonomy" id="272568"/>
    <lineage>
        <taxon>Bacteria</taxon>
        <taxon>Pseudomonadati</taxon>
        <taxon>Pseudomonadota</taxon>
        <taxon>Alphaproteobacteria</taxon>
        <taxon>Acetobacterales</taxon>
        <taxon>Acetobacteraceae</taxon>
        <taxon>Gluconacetobacter</taxon>
    </lineage>
</organism>
<reference evidence="1 2" key="1">
    <citation type="journal article" date="2009" name="BMC Genomics">
        <title>Complete genome sequence of the sugarcane nitrogen-fixing endophyte Gluconacetobacter diazotrophicus Pal5.</title>
        <authorList>
            <person name="Bertalan M."/>
            <person name="Albano R."/>
            <person name="Padua V."/>
            <person name="Rouws L."/>
            <person name="Rojas C."/>
            <person name="Hemerly A."/>
            <person name="Teixeira K."/>
            <person name="Schwab S."/>
            <person name="Araujo J."/>
            <person name="Oliveira A."/>
            <person name="Franca L."/>
            <person name="Magalhaes V."/>
            <person name="Alqueres S."/>
            <person name="Cardoso A."/>
            <person name="Almeida W."/>
            <person name="Loureiro M.M."/>
            <person name="Nogueira E."/>
            <person name="Cidade D."/>
            <person name="Oliveira D."/>
            <person name="Simao T."/>
            <person name="Macedo J."/>
            <person name="Valadao A."/>
            <person name="Dreschsel M."/>
            <person name="Freitas F."/>
            <person name="Vidal M."/>
            <person name="Guedes H."/>
            <person name="Rodrigues E."/>
            <person name="Meneses C."/>
            <person name="Brioso P."/>
            <person name="Pozzer L."/>
            <person name="Figueiredo D."/>
            <person name="Montano H."/>
            <person name="Junior J."/>
            <person name="Filho G."/>
            <person name="Flores V."/>
            <person name="Ferreira B."/>
            <person name="Branco A."/>
            <person name="Gonzalez P."/>
            <person name="Guillobel H."/>
            <person name="Lemos M."/>
            <person name="Seibel L."/>
            <person name="Macedo J."/>
            <person name="Alves-Ferreira M."/>
            <person name="Sachetto-Martins G."/>
            <person name="Coelho A."/>
            <person name="Santos E."/>
            <person name="Amaral G."/>
            <person name="Neves A."/>
            <person name="Pacheco A.B."/>
            <person name="Carvalho D."/>
            <person name="Lery L."/>
            <person name="Bisch P."/>
            <person name="Rossle S.C."/>
            <person name="Urmenyi T."/>
            <person name="Kruger W.V."/>
            <person name="Martins O."/>
            <person name="Baldani J.I."/>
            <person name="Ferreira P.C."/>
        </authorList>
    </citation>
    <scope>NUCLEOTIDE SEQUENCE [LARGE SCALE GENOMIC DNA]</scope>
    <source>
        <strain evidence="2">ATCC 49037 / DSM 5601 / CCUG 37298 / CIP 103539 / LMG 7603 / PAl5</strain>
    </source>
</reference>
<evidence type="ECO:0000313" key="2">
    <source>
        <dbReference type="Proteomes" id="UP000001176"/>
    </source>
</evidence>
<protein>
    <submittedName>
        <fullName evidence="1">Uncharacterized protein</fullName>
    </submittedName>
</protein>
<dbReference type="EMBL" id="AM889285">
    <property type="protein sequence ID" value="CAP54988.1"/>
    <property type="molecule type" value="Genomic_DNA"/>
</dbReference>
<sequence length="149" mass="16028">MISSWPVSGWTDLTQKRGHSTGQGHDFSGAVSCFRAGSLRMASSVLRWVRDGIQASPLGRSGGRQRRINRGFVMHGWSGTYLDLPCPRSARNIMLNMTLTDEKDISYAKCCHAGGRRRPGLRALAVAGGVASCDVGEVQGRARAPSSLP</sequence>
<proteinExistence type="predicted"/>
<dbReference type="AlphaFoldDB" id="A9HCT0"/>
<gene>
    <name evidence="1" type="ordered locus">GDI1045</name>
</gene>
<dbReference type="Proteomes" id="UP000001176">
    <property type="component" value="Chromosome"/>
</dbReference>
<accession>A9HCT0</accession>
<keyword evidence="2" id="KW-1185">Reference proteome</keyword>